<protein>
    <submittedName>
        <fullName evidence="1">Uncharacterized protein</fullName>
    </submittedName>
</protein>
<evidence type="ECO:0000313" key="2">
    <source>
        <dbReference type="Proteomes" id="UP000735302"/>
    </source>
</evidence>
<dbReference type="Proteomes" id="UP000735302">
    <property type="component" value="Unassembled WGS sequence"/>
</dbReference>
<keyword evidence="2" id="KW-1185">Reference proteome</keyword>
<sequence length="157" mass="17911">MTESRNLKRKADCELAPPYLTRAKMTLNHKSKLKSCLKKARRRGASKNLAKKKVRFEMPVQAPVAYWFLKKVYEIKRGVQSIMEKILKRSTAGLDYESNAGGSRDRAKSLRLDSRFLGMGRAAKPSKNLDLSEYDKHVQEPLEVEGAHVHRLENVQG</sequence>
<dbReference type="AlphaFoldDB" id="A0AAV4DJS3"/>
<proteinExistence type="predicted"/>
<name>A0AAV4DJS3_9GAST</name>
<comment type="caution">
    <text evidence="1">The sequence shown here is derived from an EMBL/GenBank/DDBJ whole genome shotgun (WGS) entry which is preliminary data.</text>
</comment>
<dbReference type="EMBL" id="BLXT01007956">
    <property type="protein sequence ID" value="GFO44464.1"/>
    <property type="molecule type" value="Genomic_DNA"/>
</dbReference>
<organism evidence="1 2">
    <name type="scientific">Plakobranchus ocellatus</name>
    <dbReference type="NCBI Taxonomy" id="259542"/>
    <lineage>
        <taxon>Eukaryota</taxon>
        <taxon>Metazoa</taxon>
        <taxon>Spiralia</taxon>
        <taxon>Lophotrochozoa</taxon>
        <taxon>Mollusca</taxon>
        <taxon>Gastropoda</taxon>
        <taxon>Heterobranchia</taxon>
        <taxon>Euthyneura</taxon>
        <taxon>Panpulmonata</taxon>
        <taxon>Sacoglossa</taxon>
        <taxon>Placobranchoidea</taxon>
        <taxon>Plakobranchidae</taxon>
        <taxon>Plakobranchus</taxon>
    </lineage>
</organism>
<evidence type="ECO:0000313" key="1">
    <source>
        <dbReference type="EMBL" id="GFO44464.1"/>
    </source>
</evidence>
<accession>A0AAV4DJS3</accession>
<reference evidence="1 2" key="1">
    <citation type="journal article" date="2021" name="Elife">
        <title>Chloroplast acquisition without the gene transfer in kleptoplastic sea slugs, Plakobranchus ocellatus.</title>
        <authorList>
            <person name="Maeda T."/>
            <person name="Takahashi S."/>
            <person name="Yoshida T."/>
            <person name="Shimamura S."/>
            <person name="Takaki Y."/>
            <person name="Nagai Y."/>
            <person name="Toyoda A."/>
            <person name="Suzuki Y."/>
            <person name="Arimoto A."/>
            <person name="Ishii H."/>
            <person name="Satoh N."/>
            <person name="Nishiyama T."/>
            <person name="Hasebe M."/>
            <person name="Maruyama T."/>
            <person name="Minagawa J."/>
            <person name="Obokata J."/>
            <person name="Shigenobu S."/>
        </authorList>
    </citation>
    <scope>NUCLEOTIDE SEQUENCE [LARGE SCALE GENOMIC DNA]</scope>
</reference>
<gene>
    <name evidence="1" type="ORF">PoB_007096900</name>
</gene>